<accession>A0A6J8D206</accession>
<evidence type="ECO:0000256" key="1">
    <source>
        <dbReference type="SAM" id="Phobius"/>
    </source>
</evidence>
<sequence length="326" mass="37260">MDKVMFCSFFVHWWINGCLGEIYFSDTDGIGTYDRAVEYCSRLKGRLLPYGKEIVEAAKDNGMSGSAWVGKPWFKNMGCFNFDVNSSIFIELETTNVSSYICASYCKDDQYKYFGMTMTQCYCLQNHDEATNYQAYGQCNETCSGNQAETCGSNNNWILYRKGASFSDVTTISTSIFENESWNGLEIGVGVGVTIIFVIGIVVCVYCKLRHKRSVDVKQKNSENPRTGDVTVFPAYEIPWSEKEALNPPWSEDNSVDHNIYDHASHKVHRENNDFMVYDMADKTNNEYSITTFRKQQVDPECQQIQSNEYQLDDYDTCASVEIEIK</sequence>
<dbReference type="EMBL" id="CACVKT020006488">
    <property type="protein sequence ID" value="CAC5402125.1"/>
    <property type="molecule type" value="Genomic_DNA"/>
</dbReference>
<organism evidence="4 5">
    <name type="scientific">Mytilus coruscus</name>
    <name type="common">Sea mussel</name>
    <dbReference type="NCBI Taxonomy" id="42192"/>
    <lineage>
        <taxon>Eukaryota</taxon>
        <taxon>Metazoa</taxon>
        <taxon>Spiralia</taxon>
        <taxon>Lophotrochozoa</taxon>
        <taxon>Mollusca</taxon>
        <taxon>Bivalvia</taxon>
        <taxon>Autobranchia</taxon>
        <taxon>Pteriomorphia</taxon>
        <taxon>Mytilida</taxon>
        <taxon>Mytiloidea</taxon>
        <taxon>Mytilidae</taxon>
        <taxon>Mytilinae</taxon>
        <taxon>Mytilus</taxon>
    </lineage>
</organism>
<feature type="chain" id="PRO_5026856353" description="WSC domain-containing protein" evidence="2">
    <location>
        <begin position="21"/>
        <end position="326"/>
    </location>
</feature>
<reference evidence="4 5" key="1">
    <citation type="submission" date="2020-06" db="EMBL/GenBank/DDBJ databases">
        <authorList>
            <person name="Li R."/>
            <person name="Bekaert M."/>
        </authorList>
    </citation>
    <scope>NUCLEOTIDE SEQUENCE [LARGE SCALE GENOMIC DNA]</scope>
    <source>
        <strain evidence="5">wild</strain>
    </source>
</reference>
<protein>
    <recommendedName>
        <fullName evidence="3">WSC domain-containing protein</fullName>
    </recommendedName>
</protein>
<evidence type="ECO:0000259" key="3">
    <source>
        <dbReference type="PROSITE" id="PS51212"/>
    </source>
</evidence>
<gene>
    <name evidence="4" type="ORF">MCOR_36117</name>
</gene>
<dbReference type="InterPro" id="IPR002889">
    <property type="entry name" value="WSC_carb-bd"/>
</dbReference>
<keyword evidence="5" id="KW-1185">Reference proteome</keyword>
<keyword evidence="1" id="KW-0472">Membrane</keyword>
<evidence type="ECO:0000313" key="4">
    <source>
        <dbReference type="EMBL" id="CAC5402125.1"/>
    </source>
</evidence>
<name>A0A6J8D206_MYTCO</name>
<feature type="transmembrane region" description="Helical" evidence="1">
    <location>
        <begin position="187"/>
        <end position="209"/>
    </location>
</feature>
<dbReference type="Proteomes" id="UP000507470">
    <property type="component" value="Unassembled WGS sequence"/>
</dbReference>
<dbReference type="SMART" id="SM00321">
    <property type="entry name" value="WSC"/>
    <property type="match status" value="1"/>
</dbReference>
<dbReference type="Pfam" id="PF01822">
    <property type="entry name" value="WSC"/>
    <property type="match status" value="1"/>
</dbReference>
<dbReference type="OrthoDB" id="6186160at2759"/>
<proteinExistence type="predicted"/>
<keyword evidence="1" id="KW-0812">Transmembrane</keyword>
<keyword evidence="1" id="KW-1133">Transmembrane helix</keyword>
<evidence type="ECO:0000256" key="2">
    <source>
        <dbReference type="SAM" id="SignalP"/>
    </source>
</evidence>
<dbReference type="PROSITE" id="PS51212">
    <property type="entry name" value="WSC"/>
    <property type="match status" value="1"/>
</dbReference>
<keyword evidence="2" id="KW-0732">Signal</keyword>
<feature type="domain" description="WSC" evidence="3">
    <location>
        <begin position="73"/>
        <end position="163"/>
    </location>
</feature>
<evidence type="ECO:0000313" key="5">
    <source>
        <dbReference type="Proteomes" id="UP000507470"/>
    </source>
</evidence>
<feature type="signal peptide" evidence="2">
    <location>
        <begin position="1"/>
        <end position="20"/>
    </location>
</feature>
<dbReference type="AlphaFoldDB" id="A0A6J8D206"/>